<evidence type="ECO:0000313" key="2">
    <source>
        <dbReference type="EMBL" id="KIJ36260.1"/>
    </source>
</evidence>
<proteinExistence type="predicted"/>
<dbReference type="HOGENOM" id="CLU_2869073_0_0_1"/>
<feature type="region of interest" description="Disordered" evidence="1">
    <location>
        <begin position="13"/>
        <end position="64"/>
    </location>
</feature>
<protein>
    <submittedName>
        <fullName evidence="2">Uncharacterized protein</fullName>
    </submittedName>
</protein>
<reference evidence="2 3" key="1">
    <citation type="submission" date="2014-06" db="EMBL/GenBank/DDBJ databases">
        <title>Evolutionary Origins and Diversification of the Mycorrhizal Mutualists.</title>
        <authorList>
            <consortium name="DOE Joint Genome Institute"/>
            <consortium name="Mycorrhizal Genomics Consortium"/>
            <person name="Kohler A."/>
            <person name="Kuo A."/>
            <person name="Nagy L.G."/>
            <person name="Floudas D."/>
            <person name="Copeland A."/>
            <person name="Barry K.W."/>
            <person name="Cichocki N."/>
            <person name="Veneault-Fourrey C."/>
            <person name="LaButti K."/>
            <person name="Lindquist E.A."/>
            <person name="Lipzen A."/>
            <person name="Lundell T."/>
            <person name="Morin E."/>
            <person name="Murat C."/>
            <person name="Riley R."/>
            <person name="Ohm R."/>
            <person name="Sun H."/>
            <person name="Tunlid A."/>
            <person name="Henrissat B."/>
            <person name="Grigoriev I.V."/>
            <person name="Hibbett D.S."/>
            <person name="Martin F."/>
        </authorList>
    </citation>
    <scope>NUCLEOTIDE SEQUENCE [LARGE SCALE GENOMIC DNA]</scope>
    <source>
        <strain evidence="2 3">SS14</strain>
    </source>
</reference>
<dbReference type="EMBL" id="KN837180">
    <property type="protein sequence ID" value="KIJ36260.1"/>
    <property type="molecule type" value="Genomic_DNA"/>
</dbReference>
<evidence type="ECO:0000256" key="1">
    <source>
        <dbReference type="SAM" id="MobiDB-lite"/>
    </source>
</evidence>
<keyword evidence="3" id="KW-1185">Reference proteome</keyword>
<dbReference type="Proteomes" id="UP000054279">
    <property type="component" value="Unassembled WGS sequence"/>
</dbReference>
<name>A0A0C9VF60_SPHS4</name>
<accession>A0A0C9VF60</accession>
<dbReference type="AlphaFoldDB" id="A0A0C9VF60"/>
<gene>
    <name evidence="2" type="ORF">M422DRAFT_261406</name>
</gene>
<sequence length="64" mass="6970">MLELPCAGIRFPSNDIRLPNEVPSLLSLSSQEDKRENTPGLGSAQAPLKPPPGEAEPQIEYLRT</sequence>
<organism evidence="2 3">
    <name type="scientific">Sphaerobolus stellatus (strain SS14)</name>
    <dbReference type="NCBI Taxonomy" id="990650"/>
    <lineage>
        <taxon>Eukaryota</taxon>
        <taxon>Fungi</taxon>
        <taxon>Dikarya</taxon>
        <taxon>Basidiomycota</taxon>
        <taxon>Agaricomycotina</taxon>
        <taxon>Agaricomycetes</taxon>
        <taxon>Phallomycetidae</taxon>
        <taxon>Geastrales</taxon>
        <taxon>Sphaerobolaceae</taxon>
        <taxon>Sphaerobolus</taxon>
    </lineage>
</organism>
<evidence type="ECO:0000313" key="3">
    <source>
        <dbReference type="Proteomes" id="UP000054279"/>
    </source>
</evidence>